<dbReference type="PANTHER" id="PTHR43060:SF15">
    <property type="entry name" value="3-HYDROXYISOBUTYRATE DEHYDROGENASE-LIKE 1, MITOCHONDRIAL-RELATED"/>
    <property type="match status" value="1"/>
</dbReference>
<dbReference type="PANTHER" id="PTHR43060">
    <property type="entry name" value="3-HYDROXYISOBUTYRATE DEHYDROGENASE-LIKE 1, MITOCHONDRIAL-RELATED"/>
    <property type="match status" value="1"/>
</dbReference>
<dbReference type="Pfam" id="PF14833">
    <property type="entry name" value="NAD_binding_11"/>
    <property type="match status" value="1"/>
</dbReference>
<feature type="domain" description="3-hydroxyisobutyrate dehydrogenase-like NAD-binding" evidence="4">
    <location>
        <begin position="186"/>
        <end position="302"/>
    </location>
</feature>
<dbReference type="InterPro" id="IPR006115">
    <property type="entry name" value="6PGDH_NADP-bd"/>
</dbReference>
<dbReference type="InterPro" id="IPR008927">
    <property type="entry name" value="6-PGluconate_DH-like_C_sf"/>
</dbReference>
<evidence type="ECO:0000256" key="2">
    <source>
        <dbReference type="ARBA" id="ARBA00023027"/>
    </source>
</evidence>
<dbReference type="InterPro" id="IPR013328">
    <property type="entry name" value="6PGD_dom2"/>
</dbReference>
<dbReference type="InterPro" id="IPR029154">
    <property type="entry name" value="HIBADH-like_NADP-bd"/>
</dbReference>
<protein>
    <submittedName>
        <fullName evidence="5">NAD(P)-dependent oxidoreductase</fullName>
        <ecNumber evidence="5">1.1.-.-</ecNumber>
    </submittedName>
</protein>
<dbReference type="EMBL" id="JBHLTN010000002">
    <property type="protein sequence ID" value="MFC0590977.1"/>
    <property type="molecule type" value="Genomic_DNA"/>
</dbReference>
<dbReference type="Pfam" id="PF03446">
    <property type="entry name" value="NAD_binding_2"/>
    <property type="match status" value="1"/>
</dbReference>
<dbReference type="InterPro" id="IPR036291">
    <property type="entry name" value="NAD(P)-bd_dom_sf"/>
</dbReference>
<dbReference type="PIRSF" id="PIRSF000103">
    <property type="entry name" value="HIBADH"/>
    <property type="match status" value="1"/>
</dbReference>
<evidence type="ECO:0000313" key="5">
    <source>
        <dbReference type="EMBL" id="MFC0590977.1"/>
    </source>
</evidence>
<dbReference type="Gene3D" id="1.10.1040.10">
    <property type="entry name" value="N-(1-d-carboxylethyl)-l-norvaline Dehydrogenase, domain 2"/>
    <property type="match status" value="1"/>
</dbReference>
<evidence type="ECO:0000313" key="6">
    <source>
        <dbReference type="Proteomes" id="UP001589834"/>
    </source>
</evidence>
<evidence type="ECO:0000259" key="3">
    <source>
        <dbReference type="Pfam" id="PF03446"/>
    </source>
</evidence>
<dbReference type="Gene3D" id="3.40.50.720">
    <property type="entry name" value="NAD(P)-binding Rossmann-like Domain"/>
    <property type="match status" value="1"/>
</dbReference>
<keyword evidence="6" id="KW-1185">Reference proteome</keyword>
<organism evidence="5 6">
    <name type="scientific">Ottowia pentelensis</name>
    <dbReference type="NCBI Taxonomy" id="511108"/>
    <lineage>
        <taxon>Bacteria</taxon>
        <taxon>Pseudomonadati</taxon>
        <taxon>Pseudomonadota</taxon>
        <taxon>Betaproteobacteria</taxon>
        <taxon>Burkholderiales</taxon>
        <taxon>Comamonadaceae</taxon>
        <taxon>Ottowia</taxon>
    </lineage>
</organism>
<dbReference type="SUPFAM" id="SSF51735">
    <property type="entry name" value="NAD(P)-binding Rossmann-fold domains"/>
    <property type="match status" value="1"/>
</dbReference>
<keyword evidence="1 5" id="KW-0560">Oxidoreductase</keyword>
<feature type="domain" description="6-phosphogluconate dehydrogenase NADP-binding" evidence="3">
    <location>
        <begin position="26"/>
        <end position="180"/>
    </location>
</feature>
<proteinExistence type="predicted"/>
<reference evidence="5 6" key="1">
    <citation type="submission" date="2024-09" db="EMBL/GenBank/DDBJ databases">
        <authorList>
            <person name="Sun Q."/>
            <person name="Mori K."/>
        </authorList>
    </citation>
    <scope>NUCLEOTIDE SEQUENCE [LARGE SCALE GENOMIC DNA]</scope>
    <source>
        <strain evidence="5 6">NCAIM B.02336</strain>
    </source>
</reference>
<dbReference type="Proteomes" id="UP001589834">
    <property type="component" value="Unassembled WGS sequence"/>
</dbReference>
<dbReference type="GO" id="GO:0016491">
    <property type="term" value="F:oxidoreductase activity"/>
    <property type="evidence" value="ECO:0007669"/>
    <property type="project" value="UniProtKB-KW"/>
</dbReference>
<dbReference type="InterPro" id="IPR015815">
    <property type="entry name" value="HIBADH-related"/>
</dbReference>
<dbReference type="EC" id="1.1.-.-" evidence="5"/>
<dbReference type="RefSeq" id="WP_377478546.1">
    <property type="nucleotide sequence ID" value="NZ_JBHLTN010000002.1"/>
</dbReference>
<name>A0ABV6PMB7_9BURK</name>
<gene>
    <name evidence="5" type="ORF">ACFFGG_00235</name>
</gene>
<comment type="caution">
    <text evidence="5">The sequence shown here is derived from an EMBL/GenBank/DDBJ whole genome shotgun (WGS) entry which is preliminary data.</text>
</comment>
<evidence type="ECO:0000259" key="4">
    <source>
        <dbReference type="Pfam" id="PF14833"/>
    </source>
</evidence>
<dbReference type="SUPFAM" id="SSF48179">
    <property type="entry name" value="6-phosphogluconate dehydrogenase C-terminal domain-like"/>
    <property type="match status" value="1"/>
</dbReference>
<sequence>MGSPPSRRRAPPRARRLLSLQESRMKLAVLGTGHMGFPMARRLAAAGHQVHAWNRSPDKAAPLAAQGATVHASLADAVQAADLVISLLENGPVVTSVLFEQGAAAAMRAGTLFVDMASIKPAEAREHARRLAEHGVQHLDAPVSGGTVGAEAGTLAIMAGGDAADFERAAPVFAALGRATHVGPHGAGQLAKLANQMIVGITIGAVAEALLLCEKGGADPAKVRQAIGGGFAESRILQLHGERMVARDFAPRGRMTVQLKDMRNALDTAQSMGFDAPITAALERLYADGVAHGDGELDHSGLFVELARRNGMAG</sequence>
<keyword evidence="2" id="KW-0520">NAD</keyword>
<accession>A0ABV6PMB7</accession>
<evidence type="ECO:0000256" key="1">
    <source>
        <dbReference type="ARBA" id="ARBA00023002"/>
    </source>
</evidence>